<name>A0A3N6WM90_9ACTN</name>
<feature type="domain" description="DUF2510" evidence="2">
    <location>
        <begin position="14"/>
        <end position="39"/>
    </location>
</feature>
<sequence>MAQDGSTSHRIPDWYPDPRSEAALRYWDGEEWTSHIAPLDLERQLADAKDHRPWYRKKRILVPVGVAAVIALFAALGQVPSDDGAAHSADVVVSVVR</sequence>
<dbReference type="EMBL" id="RQJX01000016">
    <property type="protein sequence ID" value="RQN02895.1"/>
    <property type="molecule type" value="Genomic_DNA"/>
</dbReference>
<dbReference type="Proteomes" id="UP000275225">
    <property type="component" value="Unassembled WGS sequence"/>
</dbReference>
<keyword evidence="1" id="KW-0472">Membrane</keyword>
<dbReference type="InterPro" id="IPR018929">
    <property type="entry name" value="DUF2510"/>
</dbReference>
<evidence type="ECO:0000256" key="1">
    <source>
        <dbReference type="SAM" id="Phobius"/>
    </source>
</evidence>
<accession>A0A3N6WM90</accession>
<protein>
    <submittedName>
        <fullName evidence="3">DUF2510 domain-containing protein</fullName>
    </submittedName>
</protein>
<keyword evidence="1" id="KW-0812">Transmembrane</keyword>
<feature type="transmembrane region" description="Helical" evidence="1">
    <location>
        <begin position="60"/>
        <end position="79"/>
    </location>
</feature>
<comment type="caution">
    <text evidence="3">The sequence shown here is derived from an EMBL/GenBank/DDBJ whole genome shotgun (WGS) entry which is preliminary data.</text>
</comment>
<dbReference type="Pfam" id="PF10708">
    <property type="entry name" value="DUF2510"/>
    <property type="match status" value="1"/>
</dbReference>
<keyword evidence="1" id="KW-1133">Transmembrane helix</keyword>
<proteinExistence type="predicted"/>
<evidence type="ECO:0000313" key="3">
    <source>
        <dbReference type="EMBL" id="RQN02895.1"/>
    </source>
</evidence>
<evidence type="ECO:0000313" key="4">
    <source>
        <dbReference type="Proteomes" id="UP000275225"/>
    </source>
</evidence>
<dbReference type="AlphaFoldDB" id="A0A3N6WM90"/>
<keyword evidence="4" id="KW-1185">Reference proteome</keyword>
<dbReference type="RefSeq" id="WP_124237372.1">
    <property type="nucleotide sequence ID" value="NZ_JBHUFI010000008.1"/>
</dbReference>
<evidence type="ECO:0000259" key="2">
    <source>
        <dbReference type="Pfam" id="PF10708"/>
    </source>
</evidence>
<organism evidence="3 4">
    <name type="scientific">Aeromicrobium camelliae</name>
    <dbReference type="NCBI Taxonomy" id="1538144"/>
    <lineage>
        <taxon>Bacteria</taxon>
        <taxon>Bacillati</taxon>
        <taxon>Actinomycetota</taxon>
        <taxon>Actinomycetes</taxon>
        <taxon>Propionibacteriales</taxon>
        <taxon>Nocardioidaceae</taxon>
        <taxon>Aeromicrobium</taxon>
    </lineage>
</organism>
<gene>
    <name evidence="3" type="ORF">EHW97_11785</name>
</gene>
<dbReference type="OrthoDB" id="4174975at2"/>
<reference evidence="3 4" key="1">
    <citation type="submission" date="2018-11" db="EMBL/GenBank/DDBJ databases">
        <authorList>
            <person name="Li F."/>
        </authorList>
    </citation>
    <scope>NUCLEOTIDE SEQUENCE [LARGE SCALE GENOMIC DNA]</scope>
    <source>
        <strain evidence="3 4">YS17T</strain>
    </source>
</reference>